<reference evidence="3" key="1">
    <citation type="journal article" date="2022" name="New Phytol.">
        <title>Evolutionary transition to the ectomycorrhizal habit in the genomes of a hyperdiverse lineage of mushroom-forming fungi.</title>
        <authorList>
            <person name="Looney B."/>
            <person name="Miyauchi S."/>
            <person name="Morin E."/>
            <person name="Drula E."/>
            <person name="Courty P.E."/>
            <person name="Kohler A."/>
            <person name="Kuo A."/>
            <person name="LaButti K."/>
            <person name="Pangilinan J."/>
            <person name="Lipzen A."/>
            <person name="Riley R."/>
            <person name="Andreopoulos W."/>
            <person name="He G."/>
            <person name="Johnson J."/>
            <person name="Nolan M."/>
            <person name="Tritt A."/>
            <person name="Barry K.W."/>
            <person name="Grigoriev I.V."/>
            <person name="Nagy L.G."/>
            <person name="Hibbett D."/>
            <person name="Henrissat B."/>
            <person name="Matheny P.B."/>
            <person name="Labbe J."/>
            <person name="Martin F.M."/>
        </authorList>
    </citation>
    <scope>NUCLEOTIDE SEQUENCE</scope>
    <source>
        <strain evidence="3">BPL690</strain>
    </source>
</reference>
<accession>A0AAD4M6A0</accession>
<dbReference type="EMBL" id="WTXG01000015">
    <property type="protein sequence ID" value="KAI0301105.1"/>
    <property type="molecule type" value="Genomic_DNA"/>
</dbReference>
<comment type="caution">
    <text evidence="3">The sequence shown here is derived from an EMBL/GenBank/DDBJ whole genome shotgun (WGS) entry which is preliminary data.</text>
</comment>
<feature type="compositionally biased region" description="Low complexity" evidence="1">
    <location>
        <begin position="466"/>
        <end position="479"/>
    </location>
</feature>
<dbReference type="AlphaFoldDB" id="A0AAD4M6A0"/>
<name>A0AAD4M6A0_9AGAM</name>
<organism evidence="3 4">
    <name type="scientific">Multifurca ochricompacta</name>
    <dbReference type="NCBI Taxonomy" id="376703"/>
    <lineage>
        <taxon>Eukaryota</taxon>
        <taxon>Fungi</taxon>
        <taxon>Dikarya</taxon>
        <taxon>Basidiomycota</taxon>
        <taxon>Agaricomycotina</taxon>
        <taxon>Agaricomycetes</taxon>
        <taxon>Russulales</taxon>
        <taxon>Russulaceae</taxon>
        <taxon>Multifurca</taxon>
    </lineage>
</organism>
<feature type="compositionally biased region" description="Pro residues" evidence="1">
    <location>
        <begin position="753"/>
        <end position="769"/>
    </location>
</feature>
<evidence type="ECO:0000313" key="3">
    <source>
        <dbReference type="EMBL" id="KAI0301105.1"/>
    </source>
</evidence>
<feature type="compositionally biased region" description="Low complexity" evidence="1">
    <location>
        <begin position="216"/>
        <end position="232"/>
    </location>
</feature>
<feature type="compositionally biased region" description="Polar residues" evidence="1">
    <location>
        <begin position="413"/>
        <end position="435"/>
    </location>
</feature>
<feature type="domain" description="PH" evidence="2">
    <location>
        <begin position="255"/>
        <end position="372"/>
    </location>
</feature>
<feature type="region of interest" description="Disordered" evidence="1">
    <location>
        <begin position="136"/>
        <end position="232"/>
    </location>
</feature>
<feature type="compositionally biased region" description="Low complexity" evidence="1">
    <location>
        <begin position="631"/>
        <end position="643"/>
    </location>
</feature>
<feature type="region of interest" description="Disordered" evidence="1">
    <location>
        <begin position="728"/>
        <end position="793"/>
    </location>
</feature>
<protein>
    <recommendedName>
        <fullName evidence="2">PH domain-containing protein</fullName>
    </recommendedName>
</protein>
<keyword evidence="4" id="KW-1185">Reference proteome</keyword>
<evidence type="ECO:0000313" key="4">
    <source>
        <dbReference type="Proteomes" id="UP001203297"/>
    </source>
</evidence>
<sequence length="793" mass="84347">MASNVRSSSKGKEREALDSLDSGSFTSSLAYDDSISIPASKATRGAPPSRPTTADSPLSPTIGQWRQRGSILGVASDALRFGRRRKSIKTLPPPPQPRLLLPEVIEVRASAPTPTFDDDEEAEREQLRAAAVQSVGFDVDISGSPDREHTAFGDEGDINDGNDHAHVNKHENGRASPPLSPISRPLTADNSLSDVPGSSHTARQRGRVSSLGAIRTPQPLSAPTSTSTPTEVPAFPSTRAQVALHEQLSATLPKHYPPPSLLMLALSKQWKARHVVLSAPVPTGASYLHVFKSSAADERELERVEINERSVVYVNDEDVGGRRGVVRVGGVDVGALRRELNGDENGLTMMMLQIVDANESQSWINAIKSAVLGQRSVRAGLGIPSNPSSMPEPRGDLDVMLSMRMQGLLPSPAKSSFSATDESTKAQQNGSSGDDPNSLPQPPSVRTRPVSPRPPNGVLSLKNLFSVSGSGSTRPRSPSLTRAASPDVASGESFGSAASSLLNMRAVADSPLIKPYSMLPPTGPALDPTIQLQRKIIDPQSSLDWAPLESPSNPPAIAPPRAMSPSLNPPPPRRRAYTTNEPRPATSPDAGRFVYNHGNASTAGSFGIPVPEPTLPPLERAYSERKKPRANSVSSNSTTTENSSARRWSRQSFVPPRLTPPSGSPPPVPSPVPHSPPWQSNSQQESHLPERSPSRSSSQSQKTLPSIISSLHVASKRASASSSVYSIATTSSSPQHISTFSIARAGGGHRLSVPPPPRPAPSTALPPTPSESDSEGPQCTHSRREKHTQEFAR</sequence>
<feature type="compositionally biased region" description="Polar residues" evidence="1">
    <location>
        <begin position="51"/>
        <end position="64"/>
    </location>
</feature>
<dbReference type="PROSITE" id="PS50003">
    <property type="entry name" value="PH_DOMAIN"/>
    <property type="match status" value="1"/>
</dbReference>
<feature type="compositionally biased region" description="Pro residues" evidence="1">
    <location>
        <begin position="657"/>
        <end position="676"/>
    </location>
</feature>
<gene>
    <name evidence="3" type="ORF">B0F90DRAFT_343916</name>
</gene>
<dbReference type="InterPro" id="IPR001849">
    <property type="entry name" value="PH_domain"/>
</dbReference>
<feature type="region of interest" description="Disordered" evidence="1">
    <location>
        <begin position="410"/>
        <end position="494"/>
    </location>
</feature>
<feature type="region of interest" description="Disordered" evidence="1">
    <location>
        <begin position="1"/>
        <end position="69"/>
    </location>
</feature>
<proteinExistence type="predicted"/>
<feature type="region of interest" description="Disordered" evidence="1">
    <location>
        <begin position="543"/>
        <end position="707"/>
    </location>
</feature>
<feature type="compositionally biased region" description="Polar residues" evidence="1">
    <location>
        <begin position="188"/>
        <end position="201"/>
    </location>
</feature>
<feature type="compositionally biased region" description="Basic and acidic residues" evidence="1">
    <location>
        <begin position="161"/>
        <end position="173"/>
    </location>
</feature>
<evidence type="ECO:0000256" key="1">
    <source>
        <dbReference type="SAM" id="MobiDB-lite"/>
    </source>
</evidence>
<dbReference type="Proteomes" id="UP001203297">
    <property type="component" value="Unassembled WGS sequence"/>
</dbReference>
<evidence type="ECO:0000259" key="2">
    <source>
        <dbReference type="PROSITE" id="PS50003"/>
    </source>
</evidence>